<comment type="caution">
    <text evidence="1">The sequence shown here is derived from an EMBL/GenBank/DDBJ whole genome shotgun (WGS) entry which is preliminary data.</text>
</comment>
<reference evidence="1 2" key="1">
    <citation type="journal article" date="2010" name="Proc. Natl. Acad. Sci. U.S.A.">
        <title>Insights into evolution of multicellular fungi from the assembled chromosomes of the mushroom Coprinopsis cinerea (Coprinus cinereus).</title>
        <authorList>
            <person name="Stajich J.E."/>
            <person name="Wilke S.K."/>
            <person name="Ahren D."/>
            <person name="Au C.H."/>
            <person name="Birren B.W."/>
            <person name="Borodovsky M."/>
            <person name="Burns C."/>
            <person name="Canback B."/>
            <person name="Casselton L.A."/>
            <person name="Cheng C.K."/>
            <person name="Deng J."/>
            <person name="Dietrich F.S."/>
            <person name="Fargo D.C."/>
            <person name="Farman M.L."/>
            <person name="Gathman A.C."/>
            <person name="Goldberg J."/>
            <person name="Guigo R."/>
            <person name="Hoegger P.J."/>
            <person name="Hooker J.B."/>
            <person name="Huggins A."/>
            <person name="James T.Y."/>
            <person name="Kamada T."/>
            <person name="Kilaru S."/>
            <person name="Kodira C."/>
            <person name="Kues U."/>
            <person name="Kupfer D."/>
            <person name="Kwan H.S."/>
            <person name="Lomsadze A."/>
            <person name="Li W."/>
            <person name="Lilly W.W."/>
            <person name="Ma L.J."/>
            <person name="Mackey A.J."/>
            <person name="Manning G."/>
            <person name="Martin F."/>
            <person name="Muraguchi H."/>
            <person name="Natvig D.O."/>
            <person name="Palmerini H."/>
            <person name="Ramesh M.A."/>
            <person name="Rehmeyer C.J."/>
            <person name="Roe B.A."/>
            <person name="Shenoy N."/>
            <person name="Stanke M."/>
            <person name="Ter-Hovhannisyan V."/>
            <person name="Tunlid A."/>
            <person name="Velagapudi R."/>
            <person name="Vision T.J."/>
            <person name="Zeng Q."/>
            <person name="Zolan M.E."/>
            <person name="Pukkila P.J."/>
        </authorList>
    </citation>
    <scope>NUCLEOTIDE SEQUENCE [LARGE SCALE GENOMIC DNA]</scope>
    <source>
        <strain evidence="2">Okayama-7 / 130 / ATCC MYA-4618 / FGSC 9003</strain>
    </source>
</reference>
<evidence type="ECO:0000313" key="1">
    <source>
        <dbReference type="EMBL" id="EAU82633.1"/>
    </source>
</evidence>
<dbReference type="GeneID" id="6015810"/>
<dbReference type="OMA" id="ECYGISH"/>
<proteinExistence type="predicted"/>
<dbReference type="Proteomes" id="UP000001861">
    <property type="component" value="Unassembled WGS sequence"/>
</dbReference>
<sequence length="548" mass="61392">MDRDESGCLEVETKVVRARDWERSRSPPPESAAQRTPKEVLHQIILLLRPSFSVHHQSNLGIWVFNARQYDFSVYLSNMRAFLLLRLVSRTWNYVVAAIAYREFVIPTRFPANKSSPRGKAVRQGGSLASGSSWSISAGVNTPSGRVTKTIPCKGAVTVRKLVSFLNALPHPSPSSNSSSSDSNSTLQCSLPTNIRSLILFDFCHPFGPNSYSHQQQLMNSIISKFANSDIRSLHCYGREAYAFPRGNWVKDNLPRLPSTIENLSFDAVDRRTISYGLLTLGPYIKSLEIRNRSRISDFDYFGNPGEVFELPEEMPHLKTLRLANVSATVDEFRRIFQKIGGKKGGTPGKGGGGVWTSTLQSLTAVQLFALNDEPPALTAPLTDQDFLNLISIHGISLMLTHLWIEPGVPYASEFFSIWRPEVVTEIVKHCPRLITFGYTSYIDETLVDHLPSGLKRLSLALRPALRLVTANSYLQSYGRFTEFVERMLEKGEVKLDSFTVLLNGQLQQNPGFWRMSFEEVGELFEVGKAELEARCKSSGIDLSFEMV</sequence>
<keyword evidence="2" id="KW-1185">Reference proteome</keyword>
<dbReference type="EMBL" id="AACS02000005">
    <property type="protein sequence ID" value="EAU82633.1"/>
    <property type="molecule type" value="Genomic_DNA"/>
</dbReference>
<dbReference type="InParanoid" id="A8P6P9"/>
<organism evidence="1 2">
    <name type="scientific">Coprinopsis cinerea (strain Okayama-7 / 130 / ATCC MYA-4618 / FGSC 9003)</name>
    <name type="common">Inky cap fungus</name>
    <name type="synonym">Hormographiella aspergillata</name>
    <dbReference type="NCBI Taxonomy" id="240176"/>
    <lineage>
        <taxon>Eukaryota</taxon>
        <taxon>Fungi</taxon>
        <taxon>Dikarya</taxon>
        <taxon>Basidiomycota</taxon>
        <taxon>Agaricomycotina</taxon>
        <taxon>Agaricomycetes</taxon>
        <taxon>Agaricomycetidae</taxon>
        <taxon>Agaricales</taxon>
        <taxon>Agaricineae</taxon>
        <taxon>Psathyrellaceae</taxon>
        <taxon>Coprinopsis</taxon>
    </lineage>
</organism>
<dbReference type="VEuPathDB" id="FungiDB:CC1G_07915"/>
<dbReference type="OrthoDB" id="2961404at2759"/>
<name>A8P6P9_COPC7</name>
<dbReference type="AlphaFoldDB" id="A8P6P9"/>
<gene>
    <name evidence="1" type="ORF">CC1G_07915</name>
</gene>
<dbReference type="RefSeq" id="XP_001839200.1">
    <property type="nucleotide sequence ID" value="XM_001839148.1"/>
</dbReference>
<protein>
    <submittedName>
        <fullName evidence="1">Uncharacterized protein</fullName>
    </submittedName>
</protein>
<evidence type="ECO:0000313" key="2">
    <source>
        <dbReference type="Proteomes" id="UP000001861"/>
    </source>
</evidence>
<dbReference type="KEGG" id="cci:CC1G_07915"/>
<accession>A8P6P9</accession>